<accession>W3WP78</accession>
<dbReference type="EMBL" id="KI912119">
    <property type="protein sequence ID" value="ETS74937.1"/>
    <property type="molecule type" value="Genomic_DNA"/>
</dbReference>
<dbReference type="KEGG" id="pfy:PFICI_13421"/>
<proteinExistence type="predicted"/>
<dbReference type="PANTHER" id="PTHR33112">
    <property type="entry name" value="DOMAIN PROTEIN, PUTATIVE-RELATED"/>
    <property type="match status" value="1"/>
</dbReference>
<dbReference type="PANTHER" id="PTHR33112:SF11">
    <property type="entry name" value="HETEROKARYON INCOMPATIBILITY DOMAIN-CONTAINING PROTEIN"/>
    <property type="match status" value="1"/>
</dbReference>
<dbReference type="RefSeq" id="XP_007840193.1">
    <property type="nucleotide sequence ID" value="XM_007842002.1"/>
</dbReference>
<feature type="domain" description="Heterokaryon incompatibility" evidence="1">
    <location>
        <begin position="179"/>
        <end position="347"/>
    </location>
</feature>
<protein>
    <recommendedName>
        <fullName evidence="1">Heterokaryon incompatibility domain-containing protein</fullName>
    </recommendedName>
</protein>
<gene>
    <name evidence="2" type="ORF">PFICI_13421</name>
</gene>
<dbReference type="InterPro" id="IPR010730">
    <property type="entry name" value="HET"/>
</dbReference>
<dbReference type="eggNOG" id="ENOG502T6UZ">
    <property type="taxonomic scope" value="Eukaryota"/>
</dbReference>
<dbReference type="Pfam" id="PF06985">
    <property type="entry name" value="HET"/>
    <property type="match status" value="1"/>
</dbReference>
<dbReference type="HOGENOM" id="CLU_002639_3_0_1"/>
<evidence type="ECO:0000313" key="2">
    <source>
        <dbReference type="EMBL" id="ETS74937.1"/>
    </source>
</evidence>
<organism evidence="2 3">
    <name type="scientific">Pestalotiopsis fici (strain W106-1 / CGMCC3.15140)</name>
    <dbReference type="NCBI Taxonomy" id="1229662"/>
    <lineage>
        <taxon>Eukaryota</taxon>
        <taxon>Fungi</taxon>
        <taxon>Dikarya</taxon>
        <taxon>Ascomycota</taxon>
        <taxon>Pezizomycotina</taxon>
        <taxon>Sordariomycetes</taxon>
        <taxon>Xylariomycetidae</taxon>
        <taxon>Amphisphaeriales</taxon>
        <taxon>Sporocadaceae</taxon>
        <taxon>Pestalotiopsis</taxon>
    </lineage>
</organism>
<dbReference type="GeneID" id="19278434"/>
<dbReference type="AlphaFoldDB" id="W3WP78"/>
<dbReference type="InParanoid" id="W3WP78"/>
<sequence length="705" mass="80203">MLCEPCQYVVGEIQKNPPGKSTFRHHASIGDWERAVQQNCLLCRRLEHYEVKVGAQKSLVAETFPRYLYRGDSLVSFAIRTDEDFPCQLNGLFCLHRIKAETDRLTIPNYVPTNAVGSPQSMALARQWISECIKHHSKCRRTEVASKSVWAPDRLIYIDDENSRLRLVRGADVPSDIPYTTLSHCWGRVKDKLVLTRANIEEWHDQLPSLGKWKTFVDAVEISRQLQIRYMWIDSLCIIQDSKEDWQQQYPQMCNIYKRSYCNIAATSAVDDTEGCLFERDITMDLPLRLCFATEGYQSTAVESMVIPAIDIGKDSLLGQYDLCRQNTWVHDITYSPLNSRGWVLQERQLSPRVLNFTKTQMYWECDEMQASESHPYGLAESGDSNLKSKAINPFRLKNANIEEDAPVGTGTSPLMKRAFDIWANAVSAYTVGNSDPRLSDGSPGFNKNLTNPADKLVAISAIAHELQPYMNCRYLAGHWETDLVRQLAWTGSNGSQRVSTYRAPSWSWASVDAPIHVFHSLYETGEEFHPLAEVLNVEVELLTDDPMGQVTSGSLTLRCYLIELEVQCLLTSRYGLFLETETETIMVNGEQTRLHIQLDDEHSRPTVPWSVYCVPISLLIDWMTSPSHPKGAWTLDFRSILLEKTEIEGKYQRVGFLGSRFASDVLMEDFVNDPILRAIGSFDSSKEDDLFSLDTQGLQEIKIV</sequence>
<dbReference type="OrthoDB" id="5347061at2759"/>
<keyword evidence="3" id="KW-1185">Reference proteome</keyword>
<evidence type="ECO:0000313" key="3">
    <source>
        <dbReference type="Proteomes" id="UP000030651"/>
    </source>
</evidence>
<dbReference type="STRING" id="1229662.W3WP78"/>
<dbReference type="OMA" id="ANIEEWH"/>
<dbReference type="Proteomes" id="UP000030651">
    <property type="component" value="Unassembled WGS sequence"/>
</dbReference>
<reference evidence="3" key="1">
    <citation type="journal article" date="2015" name="BMC Genomics">
        <title>Genomic and transcriptomic analysis of the endophytic fungus Pestalotiopsis fici reveals its lifestyle and high potential for synthesis of natural products.</title>
        <authorList>
            <person name="Wang X."/>
            <person name="Zhang X."/>
            <person name="Liu L."/>
            <person name="Xiang M."/>
            <person name="Wang W."/>
            <person name="Sun X."/>
            <person name="Che Y."/>
            <person name="Guo L."/>
            <person name="Liu G."/>
            <person name="Guo L."/>
            <person name="Wang C."/>
            <person name="Yin W.B."/>
            <person name="Stadler M."/>
            <person name="Zhang X."/>
            <person name="Liu X."/>
        </authorList>
    </citation>
    <scope>NUCLEOTIDE SEQUENCE [LARGE SCALE GENOMIC DNA]</scope>
    <source>
        <strain evidence="3">W106-1 / CGMCC3.15140</strain>
    </source>
</reference>
<evidence type="ECO:0000259" key="1">
    <source>
        <dbReference type="Pfam" id="PF06985"/>
    </source>
</evidence>
<name>W3WP78_PESFW</name>